<proteinExistence type="predicted"/>
<dbReference type="Proteomes" id="UP000298652">
    <property type="component" value="Chromosome 1"/>
</dbReference>
<evidence type="ECO:0000313" key="3">
    <source>
        <dbReference type="Proteomes" id="UP000298652"/>
    </source>
</evidence>
<dbReference type="OMA" id="VSHCEEC"/>
<reference evidence="2" key="1">
    <citation type="submission" date="2019-03" db="EMBL/GenBank/DDBJ databases">
        <title>WGS assembly of Setaria viridis.</title>
        <authorList>
            <person name="Huang P."/>
            <person name="Jenkins J."/>
            <person name="Grimwood J."/>
            <person name="Barry K."/>
            <person name="Healey A."/>
            <person name="Mamidi S."/>
            <person name="Sreedasyam A."/>
            <person name="Shu S."/>
            <person name="Feldman M."/>
            <person name="Wu J."/>
            <person name="Yu Y."/>
            <person name="Chen C."/>
            <person name="Johnson J."/>
            <person name="Rokhsar D."/>
            <person name="Baxter I."/>
            <person name="Schmutz J."/>
            <person name="Brutnell T."/>
            <person name="Kellogg E."/>
        </authorList>
    </citation>
    <scope>NUCLEOTIDE SEQUENCE [LARGE SCALE GENOMIC DNA]</scope>
</reference>
<dbReference type="AlphaFoldDB" id="A0A4U6W7B2"/>
<dbReference type="PANTHER" id="PTHR31065:SF49">
    <property type="entry name" value="PLATZ TRANSCRIPTION FACTOR FAMILY PROTEIN"/>
    <property type="match status" value="1"/>
</dbReference>
<feature type="compositionally biased region" description="Basic and acidic residues" evidence="1">
    <location>
        <begin position="217"/>
        <end position="230"/>
    </location>
</feature>
<organism evidence="2 3">
    <name type="scientific">Setaria viridis</name>
    <name type="common">Green bristlegrass</name>
    <name type="synonym">Setaria italica subsp. viridis</name>
    <dbReference type="NCBI Taxonomy" id="4556"/>
    <lineage>
        <taxon>Eukaryota</taxon>
        <taxon>Viridiplantae</taxon>
        <taxon>Streptophyta</taxon>
        <taxon>Embryophyta</taxon>
        <taxon>Tracheophyta</taxon>
        <taxon>Spermatophyta</taxon>
        <taxon>Magnoliopsida</taxon>
        <taxon>Liliopsida</taxon>
        <taxon>Poales</taxon>
        <taxon>Poaceae</taxon>
        <taxon>PACMAD clade</taxon>
        <taxon>Panicoideae</taxon>
        <taxon>Panicodae</taxon>
        <taxon>Paniceae</taxon>
        <taxon>Cenchrinae</taxon>
        <taxon>Setaria</taxon>
    </lineage>
</organism>
<sequence length="240" mass="25923">MRGGLKEMARLGAERAPPAWLRQLLGTRFFEPCPEHPAVTAIRSTRSVGCNYFCTNCAGGALCSGCLAGHEGRRVQGDLFSDACSAQIRKSSSHGLVRVADIERLLNVSLVQTYLVNGEEAVFLDKREISGKGRAGTTRCEECSRGLQDLASLFCSLGCKAKVIEDGLDFSISFAVDQRRQLQKEQVSDPAGGGIKGLQAGSRNLRTRSKESCSLADGDRNRRAVEETSSKRASPLAQLK</sequence>
<dbReference type="PANTHER" id="PTHR31065">
    <property type="entry name" value="PLATZ TRANSCRIPTION FACTOR FAMILY PROTEIN"/>
    <property type="match status" value="1"/>
</dbReference>
<accession>A0A4U6W7B2</accession>
<evidence type="ECO:0008006" key="4">
    <source>
        <dbReference type="Google" id="ProtNLM"/>
    </source>
</evidence>
<keyword evidence="3" id="KW-1185">Reference proteome</keyword>
<protein>
    <recommendedName>
        <fullName evidence="4">B box-type domain-containing protein</fullName>
    </recommendedName>
</protein>
<name>A0A4U6W7B2_SETVI</name>
<dbReference type="InterPro" id="IPR006734">
    <property type="entry name" value="PLATZ"/>
</dbReference>
<dbReference type="Gramene" id="TKW37524">
    <property type="protein sequence ID" value="TKW37524"/>
    <property type="gene ID" value="SEVIR_1G052300v2"/>
</dbReference>
<evidence type="ECO:0000313" key="2">
    <source>
        <dbReference type="EMBL" id="TKW37524.1"/>
    </source>
</evidence>
<gene>
    <name evidence="2" type="ORF">SEVIR_1G052300v2</name>
</gene>
<dbReference type="EMBL" id="CM016552">
    <property type="protein sequence ID" value="TKW37524.1"/>
    <property type="molecule type" value="Genomic_DNA"/>
</dbReference>
<dbReference type="Pfam" id="PF04640">
    <property type="entry name" value="PLATZ"/>
    <property type="match status" value="1"/>
</dbReference>
<feature type="region of interest" description="Disordered" evidence="1">
    <location>
        <begin position="185"/>
        <end position="240"/>
    </location>
</feature>
<evidence type="ECO:0000256" key="1">
    <source>
        <dbReference type="SAM" id="MobiDB-lite"/>
    </source>
</evidence>